<evidence type="ECO:0000256" key="1">
    <source>
        <dbReference type="ARBA" id="ARBA00004141"/>
    </source>
</evidence>
<evidence type="ECO:0000256" key="5">
    <source>
        <dbReference type="ARBA" id="ARBA00023136"/>
    </source>
</evidence>
<proteinExistence type="inferred from homology"/>
<evidence type="ECO:0000259" key="7">
    <source>
        <dbReference type="Pfam" id="PF04138"/>
    </source>
</evidence>
<dbReference type="Proteomes" id="UP001526246">
    <property type="component" value="Unassembled WGS sequence"/>
</dbReference>
<keyword evidence="4 6" id="KW-1133">Transmembrane helix</keyword>
<dbReference type="Pfam" id="PF04138">
    <property type="entry name" value="GtrA_DPMS_TM"/>
    <property type="match status" value="1"/>
</dbReference>
<dbReference type="PANTHER" id="PTHR38459:SF1">
    <property type="entry name" value="PROPHAGE BACTOPRENOL-LINKED GLUCOSE TRANSLOCASE HOMOLOG"/>
    <property type="match status" value="1"/>
</dbReference>
<evidence type="ECO:0000313" key="9">
    <source>
        <dbReference type="Proteomes" id="UP001526246"/>
    </source>
</evidence>
<evidence type="ECO:0000256" key="3">
    <source>
        <dbReference type="ARBA" id="ARBA00022692"/>
    </source>
</evidence>
<comment type="caution">
    <text evidence="8">The sequence shown here is derived from an EMBL/GenBank/DDBJ whole genome shotgun (WGS) entry which is preliminary data.</text>
</comment>
<dbReference type="PANTHER" id="PTHR38459">
    <property type="entry name" value="PROPHAGE BACTOPRENOL-LINKED GLUCOSE TRANSLOCASE HOMOLOG"/>
    <property type="match status" value="1"/>
</dbReference>
<feature type="transmembrane region" description="Helical" evidence="6">
    <location>
        <begin position="16"/>
        <end position="35"/>
    </location>
</feature>
<feature type="transmembrane region" description="Helical" evidence="6">
    <location>
        <begin position="41"/>
        <end position="62"/>
    </location>
</feature>
<feature type="domain" description="GtrA/DPMS transmembrane" evidence="7">
    <location>
        <begin position="18"/>
        <end position="133"/>
    </location>
</feature>
<keyword evidence="9" id="KW-1185">Reference proteome</keyword>
<organism evidence="8 9">
    <name type="scientific">Sphingomonas arvum</name>
    <dbReference type="NCBI Taxonomy" id="2992113"/>
    <lineage>
        <taxon>Bacteria</taxon>
        <taxon>Pseudomonadati</taxon>
        <taxon>Pseudomonadota</taxon>
        <taxon>Alphaproteobacteria</taxon>
        <taxon>Sphingomonadales</taxon>
        <taxon>Sphingomonadaceae</taxon>
        <taxon>Sphingomonas</taxon>
    </lineage>
</organism>
<evidence type="ECO:0000256" key="6">
    <source>
        <dbReference type="SAM" id="Phobius"/>
    </source>
</evidence>
<protein>
    <submittedName>
        <fullName evidence="8">GtrA family protein</fullName>
    </submittedName>
</protein>
<comment type="subcellular location">
    <subcellularLocation>
        <location evidence="1">Membrane</location>
        <topology evidence="1">Multi-pass membrane protein</topology>
    </subcellularLocation>
</comment>
<dbReference type="InterPro" id="IPR051401">
    <property type="entry name" value="GtrA_CellWall_Glycosyl"/>
</dbReference>
<keyword evidence="5 6" id="KW-0472">Membrane</keyword>
<gene>
    <name evidence="8" type="ORF">OMW55_08545</name>
</gene>
<dbReference type="EMBL" id="JAPDOB010000002">
    <property type="protein sequence ID" value="MCW3797850.1"/>
    <property type="molecule type" value="Genomic_DNA"/>
</dbReference>
<evidence type="ECO:0000256" key="4">
    <source>
        <dbReference type="ARBA" id="ARBA00022989"/>
    </source>
</evidence>
<keyword evidence="3 6" id="KW-0812">Transmembrane</keyword>
<reference evidence="8 9" key="1">
    <citation type="submission" date="2022-10" db="EMBL/GenBank/DDBJ databases">
        <title>Sphingomonas sp.</title>
        <authorList>
            <person name="Jin C."/>
        </authorList>
    </citation>
    <scope>NUCLEOTIDE SEQUENCE [LARGE SCALE GENOMIC DNA]</scope>
    <source>
        <strain evidence="8 9">BN140010</strain>
    </source>
</reference>
<dbReference type="InterPro" id="IPR007267">
    <property type="entry name" value="GtrA_DPMS_TM"/>
</dbReference>
<feature type="transmembrane region" description="Helical" evidence="6">
    <location>
        <begin position="83"/>
        <end position="101"/>
    </location>
</feature>
<evidence type="ECO:0000256" key="2">
    <source>
        <dbReference type="ARBA" id="ARBA00009399"/>
    </source>
</evidence>
<sequence length="134" mass="15102">MLSTLPPQHRETAAQIIRFGVVGIGLTLLYAAIYWPLATYVMWPVFAVVIAFIVAVTAGFFGHSRWSFKGHGKVEDRKTKVQFFTVQTFGFLLNAAFTWIGTDVLHGPTWWPLVPAVLVTPFATYLLNRLWVFA</sequence>
<evidence type="ECO:0000313" key="8">
    <source>
        <dbReference type="EMBL" id="MCW3797850.1"/>
    </source>
</evidence>
<name>A0ABT3JFK1_9SPHN</name>
<feature type="transmembrane region" description="Helical" evidence="6">
    <location>
        <begin position="113"/>
        <end position="132"/>
    </location>
</feature>
<dbReference type="RefSeq" id="WP_264882404.1">
    <property type="nucleotide sequence ID" value="NZ_JAPDOB010000002.1"/>
</dbReference>
<comment type="similarity">
    <text evidence="2">Belongs to the GtrA family.</text>
</comment>
<accession>A0ABT3JFK1</accession>